<evidence type="ECO:0000313" key="3">
    <source>
        <dbReference type="Proteomes" id="UP000703269"/>
    </source>
</evidence>
<accession>A0A9P3GQ88</accession>
<organism evidence="2 3">
    <name type="scientific">Phanerochaete sordida</name>
    <dbReference type="NCBI Taxonomy" id="48140"/>
    <lineage>
        <taxon>Eukaryota</taxon>
        <taxon>Fungi</taxon>
        <taxon>Dikarya</taxon>
        <taxon>Basidiomycota</taxon>
        <taxon>Agaricomycotina</taxon>
        <taxon>Agaricomycetes</taxon>
        <taxon>Polyporales</taxon>
        <taxon>Phanerochaetaceae</taxon>
        <taxon>Phanerochaete</taxon>
    </lineage>
</organism>
<sequence>MNAGSAGFVAYRRVETKRKAPTWFGAEGVMSADDKHHTRADPPWQRATSTDATCRSVPKWARLDGLQERGWALGDESESKRCI</sequence>
<proteinExistence type="predicted"/>
<dbReference type="Proteomes" id="UP000703269">
    <property type="component" value="Unassembled WGS sequence"/>
</dbReference>
<keyword evidence="3" id="KW-1185">Reference proteome</keyword>
<name>A0A9P3GQ88_9APHY</name>
<evidence type="ECO:0000256" key="1">
    <source>
        <dbReference type="SAM" id="MobiDB-lite"/>
    </source>
</evidence>
<comment type="caution">
    <text evidence="2">The sequence shown here is derived from an EMBL/GenBank/DDBJ whole genome shotgun (WGS) entry which is preliminary data.</text>
</comment>
<evidence type="ECO:0000313" key="2">
    <source>
        <dbReference type="EMBL" id="GJE99098.1"/>
    </source>
</evidence>
<dbReference type="EMBL" id="BPQB01000101">
    <property type="protein sequence ID" value="GJE99098.1"/>
    <property type="molecule type" value="Genomic_DNA"/>
</dbReference>
<protein>
    <submittedName>
        <fullName evidence="2">Uncharacterized protein</fullName>
    </submittedName>
</protein>
<feature type="region of interest" description="Disordered" evidence="1">
    <location>
        <begin position="32"/>
        <end position="52"/>
    </location>
</feature>
<reference evidence="2 3" key="1">
    <citation type="submission" date="2021-08" db="EMBL/GenBank/DDBJ databases">
        <title>Draft Genome Sequence of Phanerochaete sordida strain YK-624.</title>
        <authorList>
            <person name="Mori T."/>
            <person name="Dohra H."/>
            <person name="Suzuki T."/>
            <person name="Kawagishi H."/>
            <person name="Hirai H."/>
        </authorList>
    </citation>
    <scope>NUCLEOTIDE SEQUENCE [LARGE SCALE GENOMIC DNA]</scope>
    <source>
        <strain evidence="2 3">YK-624</strain>
    </source>
</reference>
<gene>
    <name evidence="2" type="ORF">PsYK624_153440</name>
</gene>
<dbReference type="AlphaFoldDB" id="A0A9P3GQ88"/>